<reference evidence="2" key="1">
    <citation type="submission" date="2021-12" db="EMBL/GenBank/DDBJ databases">
        <title>Convergent genome expansion in fungi linked to evolution of root-endophyte symbiosis.</title>
        <authorList>
            <consortium name="DOE Joint Genome Institute"/>
            <person name="Ke Y.-H."/>
            <person name="Bonito G."/>
            <person name="Liao H.-L."/>
            <person name="Looney B."/>
            <person name="Rojas-Flechas A."/>
            <person name="Nash J."/>
            <person name="Hameed K."/>
            <person name="Schadt C."/>
            <person name="Martin F."/>
            <person name="Crous P.W."/>
            <person name="Miettinen O."/>
            <person name="Magnuson J.K."/>
            <person name="Labbe J."/>
            <person name="Jacobson D."/>
            <person name="Doktycz M.J."/>
            <person name="Veneault-Fourrey C."/>
            <person name="Kuo A."/>
            <person name="Mondo S."/>
            <person name="Calhoun S."/>
            <person name="Riley R."/>
            <person name="Ohm R."/>
            <person name="LaButti K."/>
            <person name="Andreopoulos B."/>
            <person name="Pangilinan J."/>
            <person name="Nolan M."/>
            <person name="Tritt A."/>
            <person name="Clum A."/>
            <person name="Lipzen A."/>
            <person name="Daum C."/>
            <person name="Barry K."/>
            <person name="Grigoriev I.V."/>
            <person name="Vilgalys R."/>
        </authorList>
    </citation>
    <scope>NUCLEOTIDE SEQUENCE</scope>
    <source>
        <strain evidence="2">PMI_201</strain>
    </source>
</reference>
<feature type="transmembrane region" description="Helical" evidence="1">
    <location>
        <begin position="169"/>
        <end position="191"/>
    </location>
</feature>
<sequence>MIIFAVTQALWLVVNCILRTVQGLAITTLELTSVSFVVVFFVTSFCWYHKPSDISTATTLRTNTHIDDIRAENCPNPSKEWHESPLDFLREDRFFCDLHWRYYNQILQRIHLPIFSRPVSKPLWDRIPSDTFPQVDLLAECIAGPVILLFASIFMFGWNFDFATPVDQIIWRVCSVYMVCYAVFGELLALYSQRIALPRLSLSRKQQDEKETPQAAPLPIHVNSLERLAERLRNIDPDKDPINTIPLRVLIPSTILCALYFFARALILTEDLIGLRCLPSSAFQTVNWINSVPHW</sequence>
<protein>
    <submittedName>
        <fullName evidence="2">Uncharacterized protein</fullName>
    </submittedName>
</protein>
<dbReference type="Proteomes" id="UP001201262">
    <property type="component" value="Unassembled WGS sequence"/>
</dbReference>
<keyword evidence="1" id="KW-0812">Transmembrane</keyword>
<evidence type="ECO:0000313" key="3">
    <source>
        <dbReference type="Proteomes" id="UP001201262"/>
    </source>
</evidence>
<feature type="transmembrane region" description="Helical" evidence="1">
    <location>
        <begin position="137"/>
        <end position="157"/>
    </location>
</feature>
<evidence type="ECO:0000256" key="1">
    <source>
        <dbReference type="SAM" id="Phobius"/>
    </source>
</evidence>
<feature type="transmembrane region" description="Helical" evidence="1">
    <location>
        <begin position="249"/>
        <end position="267"/>
    </location>
</feature>
<keyword evidence="1" id="KW-1133">Transmembrane helix</keyword>
<feature type="transmembrane region" description="Helical" evidence="1">
    <location>
        <begin position="29"/>
        <end position="48"/>
    </location>
</feature>
<comment type="caution">
    <text evidence="2">The sequence shown here is derived from an EMBL/GenBank/DDBJ whole genome shotgun (WGS) entry which is preliminary data.</text>
</comment>
<name>A0AAD4L2A2_9EURO</name>
<evidence type="ECO:0000313" key="2">
    <source>
        <dbReference type="EMBL" id="KAH8705306.1"/>
    </source>
</evidence>
<dbReference type="GeneID" id="70249915"/>
<dbReference type="RefSeq" id="XP_046077927.1">
    <property type="nucleotide sequence ID" value="XM_046219628.1"/>
</dbReference>
<dbReference type="PANTHER" id="PTHR35043:SF7">
    <property type="entry name" value="TRANSCRIPTION FACTOR DOMAIN-CONTAINING PROTEIN"/>
    <property type="match status" value="1"/>
</dbReference>
<dbReference type="AlphaFoldDB" id="A0AAD4L2A2"/>
<gene>
    <name evidence="2" type="ORF">BGW36DRAFT_421868</name>
</gene>
<keyword evidence="1" id="KW-0472">Membrane</keyword>
<dbReference type="EMBL" id="JAJTJA010000001">
    <property type="protein sequence ID" value="KAH8705306.1"/>
    <property type="molecule type" value="Genomic_DNA"/>
</dbReference>
<proteinExistence type="predicted"/>
<dbReference type="PANTHER" id="PTHR35043">
    <property type="entry name" value="TRANSCRIPTION FACTOR DOMAIN-CONTAINING PROTEIN"/>
    <property type="match status" value="1"/>
</dbReference>
<keyword evidence="3" id="KW-1185">Reference proteome</keyword>
<organism evidence="2 3">
    <name type="scientific">Talaromyces proteolyticus</name>
    <dbReference type="NCBI Taxonomy" id="1131652"/>
    <lineage>
        <taxon>Eukaryota</taxon>
        <taxon>Fungi</taxon>
        <taxon>Dikarya</taxon>
        <taxon>Ascomycota</taxon>
        <taxon>Pezizomycotina</taxon>
        <taxon>Eurotiomycetes</taxon>
        <taxon>Eurotiomycetidae</taxon>
        <taxon>Eurotiales</taxon>
        <taxon>Trichocomaceae</taxon>
        <taxon>Talaromyces</taxon>
        <taxon>Talaromyces sect. Bacilispori</taxon>
    </lineage>
</organism>
<accession>A0AAD4L2A2</accession>